<evidence type="ECO:0000313" key="2">
    <source>
        <dbReference type="Proteomes" id="UP001218208"/>
    </source>
</evidence>
<dbReference type="AlphaFoldDB" id="A0AAI9C6Z2"/>
<dbReference type="Proteomes" id="UP001218208">
    <property type="component" value="Unassembled WGS sequence"/>
</dbReference>
<name>A0AAI9C6Z2_STEMA</name>
<dbReference type="Pfam" id="PF13328">
    <property type="entry name" value="HD_4"/>
    <property type="match status" value="1"/>
</dbReference>
<accession>A0AAI9C6Z2</accession>
<dbReference type="RefSeq" id="WP_110712736.1">
    <property type="nucleotide sequence ID" value="NZ_CP029773.1"/>
</dbReference>
<dbReference type="Gene3D" id="1.10.3210.10">
    <property type="entry name" value="Hypothetical protein af1432"/>
    <property type="match status" value="1"/>
</dbReference>
<dbReference type="SUPFAM" id="SSF109604">
    <property type="entry name" value="HD-domain/PDEase-like"/>
    <property type="match status" value="1"/>
</dbReference>
<sequence>MDWVAQARALATEAHAGQQDKAGHPYIEHVARVAAAIRDDDMAKAAAWLHDVVEDCPDFADRMQAFPPPIRDTVNLLSRHSAQDATHYYARIREHPLALKVKLADIADNAHPRRLRQLAPALAERLRGKYSMALAALGQRQSLSDAGSGATPQQRLQHLMEAACSLEQCVGGPGSTTGTRDTSLSAHHAALIRVRDIVLAELETQMEPVAFAIWSDMHIRA</sequence>
<reference evidence="1" key="1">
    <citation type="submission" date="2022-07" db="EMBL/GenBank/DDBJ databases">
        <authorList>
            <consortium name="DAFM: The Division of Animal and Food Microbiology"/>
        </authorList>
    </citation>
    <scope>NUCLEOTIDE SEQUENCE</scope>
    <source>
        <strain evidence="1">19MO01SH01-2</strain>
    </source>
</reference>
<comment type="caution">
    <text evidence="1">The sequence shown here is derived from an EMBL/GenBank/DDBJ whole genome shotgun (WGS) entry which is preliminary data.</text>
</comment>
<evidence type="ECO:0000313" key="1">
    <source>
        <dbReference type="EMBL" id="EKT4095143.1"/>
    </source>
</evidence>
<proteinExistence type="predicted"/>
<dbReference type="EMBL" id="ABLOJW010000047">
    <property type="protein sequence ID" value="EKT4095143.1"/>
    <property type="molecule type" value="Genomic_DNA"/>
</dbReference>
<gene>
    <name evidence="1" type="ORF">QEG23_004725</name>
</gene>
<organism evidence="1 2">
    <name type="scientific">Stenotrophomonas maltophilia</name>
    <name type="common">Pseudomonas maltophilia</name>
    <name type="synonym">Xanthomonas maltophilia</name>
    <dbReference type="NCBI Taxonomy" id="40324"/>
    <lineage>
        <taxon>Bacteria</taxon>
        <taxon>Pseudomonadati</taxon>
        <taxon>Pseudomonadota</taxon>
        <taxon>Gammaproteobacteria</taxon>
        <taxon>Lysobacterales</taxon>
        <taxon>Lysobacteraceae</taxon>
        <taxon>Stenotrophomonas</taxon>
        <taxon>Stenotrophomonas maltophilia group</taxon>
    </lineage>
</organism>
<protein>
    <submittedName>
        <fullName evidence="1">Bifunctional (P)ppGpp synthetase/guanosine-3',5'-bis(Diphosphate) 3'-pyrophosphohydrolase</fullName>
    </submittedName>
</protein>